<comment type="similarity">
    <text evidence="1">Belongs to the disease resistance NB-LRR family.</text>
</comment>
<evidence type="ECO:0000256" key="6">
    <source>
        <dbReference type="ARBA" id="ARBA00023054"/>
    </source>
</evidence>
<accession>A0A9R1AED2</accession>
<dbReference type="Pfam" id="PF00931">
    <property type="entry name" value="NB-ARC"/>
    <property type="match status" value="2"/>
</dbReference>
<dbReference type="GO" id="GO:0043531">
    <property type="term" value="F:ADP binding"/>
    <property type="evidence" value="ECO:0007669"/>
    <property type="project" value="InterPro"/>
</dbReference>
<dbReference type="Gene3D" id="3.40.50.300">
    <property type="entry name" value="P-loop containing nucleotide triphosphate hydrolases"/>
    <property type="match status" value="2"/>
</dbReference>
<dbReference type="SUPFAM" id="SSF52047">
    <property type="entry name" value="RNI-like"/>
    <property type="match status" value="1"/>
</dbReference>
<dbReference type="InterPro" id="IPR044974">
    <property type="entry name" value="Disease_R_plants"/>
</dbReference>
<evidence type="ECO:0000313" key="12">
    <source>
        <dbReference type="EMBL" id="VAI93779.1"/>
    </source>
</evidence>
<keyword evidence="13" id="KW-1185">Reference proteome</keyword>
<keyword evidence="2" id="KW-0433">Leucine-rich repeat</keyword>
<dbReference type="SUPFAM" id="SSF52540">
    <property type="entry name" value="P-loop containing nucleoside triphosphate hydrolases"/>
    <property type="match status" value="2"/>
</dbReference>
<feature type="domain" description="Disease resistance N-terminal" evidence="9">
    <location>
        <begin position="38"/>
        <end position="121"/>
    </location>
</feature>
<keyword evidence="5" id="KW-0611">Plant defense</keyword>
<organism evidence="12 13">
    <name type="scientific">Triticum turgidum subsp. durum</name>
    <name type="common">Durum wheat</name>
    <name type="synonym">Triticum durum</name>
    <dbReference type="NCBI Taxonomy" id="4567"/>
    <lineage>
        <taxon>Eukaryota</taxon>
        <taxon>Viridiplantae</taxon>
        <taxon>Streptophyta</taxon>
        <taxon>Embryophyta</taxon>
        <taxon>Tracheophyta</taxon>
        <taxon>Spermatophyta</taxon>
        <taxon>Magnoliopsida</taxon>
        <taxon>Liliopsida</taxon>
        <taxon>Poales</taxon>
        <taxon>Poaceae</taxon>
        <taxon>BOP clade</taxon>
        <taxon>Pooideae</taxon>
        <taxon>Triticodae</taxon>
        <taxon>Triticeae</taxon>
        <taxon>Triticinae</taxon>
        <taxon>Triticum</taxon>
    </lineage>
</organism>
<evidence type="ECO:0000259" key="10">
    <source>
        <dbReference type="Pfam" id="PF23559"/>
    </source>
</evidence>
<dbReference type="Pfam" id="PF18052">
    <property type="entry name" value="Rx_N"/>
    <property type="match status" value="1"/>
</dbReference>
<dbReference type="GO" id="GO:0098542">
    <property type="term" value="P:defense response to other organism"/>
    <property type="evidence" value="ECO:0007669"/>
    <property type="project" value="TreeGrafter"/>
</dbReference>
<evidence type="ECO:0000256" key="7">
    <source>
        <dbReference type="SAM" id="Coils"/>
    </source>
</evidence>
<evidence type="ECO:0000313" key="13">
    <source>
        <dbReference type="Proteomes" id="UP000324705"/>
    </source>
</evidence>
<dbReference type="EMBL" id="LT934124">
    <property type="protein sequence ID" value="VAI93779.1"/>
    <property type="molecule type" value="Genomic_DNA"/>
</dbReference>
<keyword evidence="6 7" id="KW-0175">Coiled coil</keyword>
<dbReference type="InterPro" id="IPR055414">
    <property type="entry name" value="LRR_R13L4/SHOC2-like"/>
</dbReference>
<dbReference type="PRINTS" id="PR00364">
    <property type="entry name" value="DISEASERSIST"/>
</dbReference>
<evidence type="ECO:0000259" key="9">
    <source>
        <dbReference type="Pfam" id="PF18052"/>
    </source>
</evidence>
<evidence type="ECO:0000256" key="1">
    <source>
        <dbReference type="ARBA" id="ARBA00008894"/>
    </source>
</evidence>
<feature type="domain" description="NB-ARC" evidence="8">
    <location>
        <begin position="435"/>
        <end position="602"/>
    </location>
</feature>
<evidence type="ECO:0000256" key="4">
    <source>
        <dbReference type="ARBA" id="ARBA00022741"/>
    </source>
</evidence>
<dbReference type="InterPro" id="IPR036388">
    <property type="entry name" value="WH-like_DNA-bd_sf"/>
</dbReference>
<feature type="domain" description="Disease resistance R13L4/SHOC-2-like LRR" evidence="11">
    <location>
        <begin position="1031"/>
        <end position="1271"/>
    </location>
</feature>
<reference evidence="12 13" key="1">
    <citation type="submission" date="2017-09" db="EMBL/GenBank/DDBJ databases">
        <authorList>
            <consortium name="International Durum Wheat Genome Sequencing Consortium (IDWGSC)"/>
            <person name="Milanesi L."/>
        </authorList>
    </citation>
    <scope>NUCLEOTIDE SEQUENCE [LARGE SCALE GENOMIC DNA]</scope>
    <source>
        <strain evidence="13">cv. Svevo</strain>
    </source>
</reference>
<dbReference type="Gene3D" id="3.80.10.10">
    <property type="entry name" value="Ribonuclease Inhibitor"/>
    <property type="match status" value="2"/>
</dbReference>
<dbReference type="CDD" id="cd14798">
    <property type="entry name" value="RX-CC_like"/>
    <property type="match status" value="1"/>
</dbReference>
<dbReference type="Gramene" id="TRITD7Bv1G225790.1">
    <property type="protein sequence ID" value="TRITD7Bv1G225790.1"/>
    <property type="gene ID" value="TRITD7Bv1G225790"/>
</dbReference>
<evidence type="ECO:0000256" key="3">
    <source>
        <dbReference type="ARBA" id="ARBA00022737"/>
    </source>
</evidence>
<feature type="domain" description="Disease resistance R13L4/SHOC-2-like LRR" evidence="11">
    <location>
        <begin position="823"/>
        <end position="924"/>
    </location>
</feature>
<dbReference type="PANTHER" id="PTHR23155">
    <property type="entry name" value="DISEASE RESISTANCE PROTEIN RP"/>
    <property type="match status" value="1"/>
</dbReference>
<feature type="domain" description="Disease resistance protein winged helix" evidence="10">
    <location>
        <begin position="693"/>
        <end position="749"/>
    </location>
</feature>
<sequence>MPSRCGSPALAYHAQENNHPLRRERDMADLVVGLAKSVVEGALTKAQAAIEEEAKLRQSTQRNLVFITDEFEMMHSFLKVADEERLENKVVITWVRQIRELAYDVEDCIELVIHLDKKSRWWRRVVPSWCMALPLPLDEAAGEIEQLKARVEDVSTRNARYKLIGDTGSKPFTVQQEPVASAATATAADMLAEARGATKRHQRVSDLTRLITEKQDYNGLHVISVWGAAGDHGTTSIIRKAYNHPEICQDFPCRSWVKMMHPFSPHQFMRNMMAQFHASSCMEQRATRGKDVFKKMEATQEDLFCEFEDLIRDKRYLIVLEGLSHMADWDAIRAFLPEMTNGSWVIVSTQQSEIATLCIGHSYQVVELRKFSDKHSVCALYKASQGDGDKDKNPMGFNGGEDKGKEPMASLKKILSLQKEAKEWKDKNDGLVGRESQMTELVKCLTEARVNSRPVMSVWGIAQVGKSALVKKLFYDTVLQLQGGKYDDYYWVDISHPFNMRDLYLTLLSDFHSDKDPTEECHRLLRKGWCLIVIDDLRSTKDWDMIQAALVSKHLKSVVIVITTDRTIAEYCTNNEDLVFNVKALEADAAFHLFKNQVLEKSSPYPLKDPEARVKYLVSKCGGLPKVISAIAVLLAMKTNKRKETIHSLNERFMHHLETDPEYDNLQDLFAWMQSYFRTCPDELKPCIFYLSIFPQDQIIRRRRLVRRWIAEGYSRDSQNESAEENGEKHFSELLELSIIQQISSSSSVNSSAFSVDVVRMVMCQVNGFIREYVVSRRLEENLVFELGGKCALTTQRTGRHLVILDNWERDGIVFATMDFSRLRSLTVFGLWKSFFISESMKMLRVLDLENSEALNDGDLDKILEWLRRLKFLSLRGHTEIKHVPGSLHHLRQLQTLDVRGTSITTLPRKITKLQKLQYIRAGTMGLKSPVSSGCSSWLPEFCRCHRPTISVEVPTEIGEVTESTGLKPPVSSGCCSWLPKLCRCHRPTISAEVPTQVGEVIESTGLKPPVSSGCYSWLPEFCTCHRPTISVEVPTEIGELIELHTLGVINITASGAKKTVKELKKLTQLRKLGVSGINWKNNSIFFSAIKYHAHLESLSVSLDKDTTRGCCFIRKDNNSQGCLDDMDFLPGKNLRSLKLFGLEDKLPKWKDGQLEKFEKLTKLELEMASLPEDVIRLVDKLPELRILRVKLRQAGELNFCVMVNEFEADSYKKIKILEISCPESLPVSVTFGSSTMKNLELLKVECYGGSPRYEFSGLGDLEELKEIVLVNGSNAQALKQQLDDQLAKEHPKEKKPVVKLLVLKGHQS</sequence>
<dbReference type="PANTHER" id="PTHR23155:SF1135">
    <property type="entry name" value="OS08G0246300 PROTEIN"/>
    <property type="match status" value="1"/>
</dbReference>
<keyword evidence="3" id="KW-0677">Repeat</keyword>
<evidence type="ECO:0000259" key="8">
    <source>
        <dbReference type="Pfam" id="PF00931"/>
    </source>
</evidence>
<dbReference type="InterPro" id="IPR002182">
    <property type="entry name" value="NB-ARC"/>
</dbReference>
<dbReference type="Pfam" id="PF23559">
    <property type="entry name" value="WHD_DRP"/>
    <property type="match status" value="1"/>
</dbReference>
<evidence type="ECO:0000259" key="11">
    <source>
        <dbReference type="Pfam" id="PF23598"/>
    </source>
</evidence>
<dbReference type="Gene3D" id="1.20.5.4130">
    <property type="match status" value="1"/>
</dbReference>
<feature type="coiled-coil region" evidence="7">
    <location>
        <begin position="137"/>
        <end position="164"/>
    </location>
</feature>
<name>A0A9R1AED2_TRITD</name>
<keyword evidence="4" id="KW-0547">Nucleotide-binding</keyword>
<dbReference type="Gene3D" id="1.10.10.10">
    <property type="entry name" value="Winged helix-like DNA-binding domain superfamily/Winged helix DNA-binding domain"/>
    <property type="match status" value="1"/>
</dbReference>
<dbReference type="InterPro" id="IPR038005">
    <property type="entry name" value="RX-like_CC"/>
</dbReference>
<dbReference type="InterPro" id="IPR041118">
    <property type="entry name" value="Rx_N"/>
</dbReference>
<dbReference type="Pfam" id="PF23598">
    <property type="entry name" value="LRR_14"/>
    <property type="match status" value="2"/>
</dbReference>
<dbReference type="InterPro" id="IPR027417">
    <property type="entry name" value="P-loop_NTPase"/>
</dbReference>
<feature type="domain" description="NB-ARC" evidence="8">
    <location>
        <begin position="209"/>
        <end position="376"/>
    </location>
</feature>
<protein>
    <submittedName>
        <fullName evidence="12">Uncharacterized protein</fullName>
    </submittedName>
</protein>
<gene>
    <name evidence="12" type="ORF">TRITD_7Bv1G225790</name>
</gene>
<dbReference type="Proteomes" id="UP000324705">
    <property type="component" value="Chromosome 7B"/>
</dbReference>
<dbReference type="OMA" id="ICESMKM"/>
<dbReference type="InterPro" id="IPR032675">
    <property type="entry name" value="LRR_dom_sf"/>
</dbReference>
<evidence type="ECO:0000256" key="5">
    <source>
        <dbReference type="ARBA" id="ARBA00022821"/>
    </source>
</evidence>
<proteinExistence type="inferred from homology"/>
<dbReference type="InterPro" id="IPR058922">
    <property type="entry name" value="WHD_DRP"/>
</dbReference>
<evidence type="ECO:0000256" key="2">
    <source>
        <dbReference type="ARBA" id="ARBA00022614"/>
    </source>
</evidence>